<gene>
    <name evidence="1" type="ORF">SJ265_12800</name>
</gene>
<comment type="caution">
    <text evidence="1">The sequence shown here is derived from an EMBL/GenBank/DDBJ whole genome shotgun (WGS) entry which is preliminary data.</text>
</comment>
<protein>
    <submittedName>
        <fullName evidence="1">Uncharacterized protein</fullName>
    </submittedName>
</protein>
<name>A0AAW9EM51_9ENTR</name>
<dbReference type="RefSeq" id="WP_258889037.1">
    <property type="nucleotide sequence ID" value="NZ_JAECZE010000010.1"/>
</dbReference>
<dbReference type="EMBL" id="JAXABJ010000007">
    <property type="protein sequence ID" value="MDX7148659.1"/>
    <property type="molecule type" value="Genomic_DNA"/>
</dbReference>
<dbReference type="AlphaFoldDB" id="A0AAW9EM51"/>
<evidence type="ECO:0000313" key="1">
    <source>
        <dbReference type="EMBL" id="MDX7148659.1"/>
    </source>
</evidence>
<proteinExistence type="predicted"/>
<reference evidence="1" key="1">
    <citation type="submission" date="2023-11" db="EMBL/GenBank/DDBJ databases">
        <title>Detection of rare carbapenemases in Enterobacterales - comparison of two colorimetric and two CIM-based carbapenemase assays.</title>
        <authorList>
            <person name="Schaffarczyk L."/>
            <person name="Noster J."/>
            <person name="Stelzer Y."/>
            <person name="Sattler J."/>
            <person name="Gatermann S."/>
            <person name="Hamprecht A."/>
        </authorList>
    </citation>
    <scope>NUCLEOTIDE SEQUENCE</scope>
    <source>
        <strain evidence="1">CIM-Carb-133</strain>
    </source>
</reference>
<dbReference type="Proteomes" id="UP001271725">
    <property type="component" value="Unassembled WGS sequence"/>
</dbReference>
<accession>A0AAW9EM51</accession>
<evidence type="ECO:0000313" key="2">
    <source>
        <dbReference type="Proteomes" id="UP001271725"/>
    </source>
</evidence>
<organism evidence="1 2">
    <name type="scientific">Citrobacter portucalensis</name>
    <dbReference type="NCBI Taxonomy" id="1639133"/>
    <lineage>
        <taxon>Bacteria</taxon>
        <taxon>Pseudomonadati</taxon>
        <taxon>Pseudomonadota</taxon>
        <taxon>Gammaproteobacteria</taxon>
        <taxon>Enterobacterales</taxon>
        <taxon>Enterobacteriaceae</taxon>
        <taxon>Citrobacter</taxon>
        <taxon>Citrobacter freundii complex</taxon>
    </lineage>
</organism>
<sequence length="224" mass="26110">MIGYILGREESEYSVDVGSGEWCSAGHFSDQFYYYKYYLEQLIDGSLYLKYRYPFSRENLLHYLQNTGEDIHINLTDMMGKSAQLRDNYVQLLNEAKSFCKTLPPGQHEFTSAHVNTDDFISSDPDLFYAIGGYQYWGKGRVQITEDKYKNKMSNGSRLCSYNLTFQFKFFDRYNWNVSVANSGVRLGSVVPVSDNFMGRFHQECLAREYNIFGAIESEVKWHD</sequence>